<keyword evidence="8 18" id="KW-0297">G-protein coupled receptor</keyword>
<accession>A0A7J7E5J6</accession>
<dbReference type="GO" id="GO:0038036">
    <property type="term" value="F:sphingosine-1-phosphate receptor activity"/>
    <property type="evidence" value="ECO:0007669"/>
    <property type="project" value="InterPro"/>
</dbReference>
<evidence type="ECO:0000256" key="10">
    <source>
        <dbReference type="ARBA" id="ARBA00023139"/>
    </source>
</evidence>
<evidence type="ECO:0000256" key="3">
    <source>
        <dbReference type="ARBA" id="ARBA00022475"/>
    </source>
</evidence>
<reference evidence="22 23" key="1">
    <citation type="journal article" date="2020" name="Mol. Biol. Evol.">
        <title>Interspecific Gene Flow and the Evolution of Specialization in Black and White Rhinoceros.</title>
        <authorList>
            <person name="Moodley Y."/>
            <person name="Westbury M.V."/>
            <person name="Russo I.M."/>
            <person name="Gopalakrishnan S."/>
            <person name="Rakotoarivelo A."/>
            <person name="Olsen R.A."/>
            <person name="Prost S."/>
            <person name="Tunstall T."/>
            <person name="Ryder O.A."/>
            <person name="Dalen L."/>
            <person name="Bruford M.W."/>
        </authorList>
    </citation>
    <scope>NUCLEOTIDE SEQUENCE [LARGE SCALE GENOMIC DNA]</scope>
    <source>
        <strain evidence="22">SBR-YM</strain>
        <tissue evidence="22">Skin</tissue>
    </source>
</reference>
<keyword evidence="6 18" id="KW-0812">Transmembrane</keyword>
<dbReference type="Proteomes" id="UP000551758">
    <property type="component" value="Unassembled WGS sequence"/>
</dbReference>
<dbReference type="SMART" id="SM01381">
    <property type="entry name" value="7TM_GPCR_Srsx"/>
    <property type="match status" value="1"/>
</dbReference>
<evidence type="ECO:0000256" key="15">
    <source>
        <dbReference type="ARBA" id="ARBA00023288"/>
    </source>
</evidence>
<evidence type="ECO:0000256" key="4">
    <source>
        <dbReference type="ARBA" id="ARBA00022500"/>
    </source>
</evidence>
<dbReference type="PROSITE" id="PS00237">
    <property type="entry name" value="G_PROTEIN_RECEP_F1_1"/>
    <property type="match status" value="1"/>
</dbReference>
<proteinExistence type="inferred from homology"/>
<dbReference type="EMBL" id="JACDTQ010004046">
    <property type="protein sequence ID" value="KAF5911080.1"/>
    <property type="molecule type" value="Genomic_DNA"/>
</dbReference>
<organism evidence="22 23">
    <name type="scientific">Diceros bicornis minor</name>
    <name type="common">South-central black rhinoceros</name>
    <dbReference type="NCBI Taxonomy" id="77932"/>
    <lineage>
        <taxon>Eukaryota</taxon>
        <taxon>Metazoa</taxon>
        <taxon>Chordata</taxon>
        <taxon>Craniata</taxon>
        <taxon>Vertebrata</taxon>
        <taxon>Euteleostomi</taxon>
        <taxon>Mammalia</taxon>
        <taxon>Eutheria</taxon>
        <taxon>Laurasiatheria</taxon>
        <taxon>Perissodactyla</taxon>
        <taxon>Rhinocerotidae</taxon>
        <taxon>Diceros</taxon>
    </lineage>
</organism>
<evidence type="ECO:0000256" key="5">
    <source>
        <dbReference type="ARBA" id="ARBA00022553"/>
    </source>
</evidence>
<evidence type="ECO:0000256" key="9">
    <source>
        <dbReference type="ARBA" id="ARBA00023136"/>
    </source>
</evidence>
<dbReference type="Pfam" id="PF00001">
    <property type="entry name" value="7tm_1"/>
    <property type="match status" value="1"/>
</dbReference>
<dbReference type="InterPro" id="IPR004061">
    <property type="entry name" value="S1P_rcpt"/>
</dbReference>
<evidence type="ECO:0000256" key="1">
    <source>
        <dbReference type="ARBA" id="ARBA00004651"/>
    </source>
</evidence>
<dbReference type="CDD" id="cd15346">
    <property type="entry name" value="7tmA_S1PR1_Edg1"/>
    <property type="match status" value="1"/>
</dbReference>
<keyword evidence="23" id="KW-1185">Reference proteome</keyword>
<evidence type="ECO:0000256" key="16">
    <source>
        <dbReference type="ARBA" id="ARBA00033312"/>
    </source>
</evidence>
<evidence type="ECO:0000256" key="17">
    <source>
        <dbReference type="PIRSR" id="PIRSR604061-50"/>
    </source>
</evidence>
<protein>
    <recommendedName>
        <fullName evidence="2">Sphingosine 1-phosphate receptor 1</fullName>
    </recommendedName>
    <alternativeName>
        <fullName evidence="16">Sphingosine 1-phosphate receptor Edg-1</fullName>
    </alternativeName>
</protein>
<dbReference type="PRINTS" id="PR01523">
    <property type="entry name" value="S1PRECEPTOR"/>
</dbReference>
<keyword evidence="5" id="KW-0597">Phosphoprotein</keyword>
<name>A0A7J7E5J6_DICBM</name>
<dbReference type="GO" id="GO:0005886">
    <property type="term" value="C:plasma membrane"/>
    <property type="evidence" value="ECO:0007669"/>
    <property type="project" value="UniProtKB-SubCell"/>
</dbReference>
<comment type="caution">
    <text evidence="22">The sequence shown here is derived from an EMBL/GenBank/DDBJ whole genome shotgun (WGS) entry which is preliminary data.</text>
</comment>
<dbReference type="PANTHER" id="PTHR22750">
    <property type="entry name" value="G-PROTEIN COUPLED RECEPTOR"/>
    <property type="match status" value="1"/>
</dbReference>
<keyword evidence="7 20" id="KW-1133">Transmembrane helix</keyword>
<comment type="similarity">
    <text evidence="18">Belongs to the G-protein coupled receptor 1 family.</text>
</comment>
<feature type="transmembrane region" description="Helical" evidence="20">
    <location>
        <begin position="511"/>
        <end position="533"/>
    </location>
</feature>
<feature type="disulfide bond" evidence="17">
    <location>
        <begin position="493"/>
        <end position="500"/>
    </location>
</feature>
<comment type="subcellular location">
    <subcellularLocation>
        <location evidence="1">Cell membrane</location>
        <topology evidence="1">Multi-pass membrane protein</topology>
    </subcellularLocation>
</comment>
<dbReference type="PRINTS" id="PR00642">
    <property type="entry name" value="EDG1RECEPTOR"/>
</dbReference>
<feature type="transmembrane region" description="Helical" evidence="20">
    <location>
        <begin position="392"/>
        <end position="413"/>
    </location>
</feature>
<dbReference type="PRINTS" id="PR00237">
    <property type="entry name" value="GPCRRHODOPSN"/>
</dbReference>
<evidence type="ECO:0000256" key="13">
    <source>
        <dbReference type="ARBA" id="ARBA00023180"/>
    </source>
</evidence>
<keyword evidence="11 17" id="KW-1015">Disulfide bond</keyword>
<feature type="disulfide bond" evidence="17">
    <location>
        <begin position="591"/>
        <end position="596"/>
    </location>
</feature>
<keyword evidence="14 18" id="KW-0807">Transducer</keyword>
<keyword evidence="3" id="KW-1003">Cell membrane</keyword>
<dbReference type="PROSITE" id="PS50262">
    <property type="entry name" value="G_PROTEIN_RECEP_F1_2"/>
    <property type="match status" value="1"/>
</dbReference>
<evidence type="ECO:0000256" key="7">
    <source>
        <dbReference type="ARBA" id="ARBA00022989"/>
    </source>
</evidence>
<evidence type="ECO:0000313" key="23">
    <source>
        <dbReference type="Proteomes" id="UP000551758"/>
    </source>
</evidence>
<feature type="transmembrane region" description="Helical" evidence="20">
    <location>
        <begin position="433"/>
        <end position="449"/>
    </location>
</feature>
<dbReference type="Gene3D" id="1.20.1070.10">
    <property type="entry name" value="Rhodopsin 7-helix transmembrane proteins"/>
    <property type="match status" value="1"/>
</dbReference>
<evidence type="ECO:0000256" key="6">
    <source>
        <dbReference type="ARBA" id="ARBA00022692"/>
    </source>
</evidence>
<keyword evidence="15" id="KW-0449">Lipoprotein</keyword>
<feature type="transmembrane region" description="Helical" evidence="20">
    <location>
        <begin position="470"/>
        <end position="491"/>
    </location>
</feature>
<keyword evidence="13" id="KW-0325">Glycoprotein</keyword>
<dbReference type="SUPFAM" id="SSF81321">
    <property type="entry name" value="Family A G protein-coupled receptor-like"/>
    <property type="match status" value="1"/>
</dbReference>
<keyword evidence="9 20" id="KW-0472">Membrane</keyword>
<evidence type="ECO:0000313" key="22">
    <source>
        <dbReference type="EMBL" id="KAF5911080.1"/>
    </source>
</evidence>
<feature type="transmembrane region" description="Helical" evidence="20">
    <location>
        <begin position="562"/>
        <end position="584"/>
    </location>
</feature>
<feature type="compositionally biased region" description="Basic and acidic residues" evidence="19">
    <location>
        <begin position="660"/>
        <end position="675"/>
    </location>
</feature>
<feature type="domain" description="G-protein coupled receptors family 1 profile" evidence="21">
    <location>
        <begin position="371"/>
        <end position="620"/>
    </location>
</feature>
<evidence type="ECO:0000259" key="21">
    <source>
        <dbReference type="PROSITE" id="PS50262"/>
    </source>
</evidence>
<dbReference type="InterPro" id="IPR017452">
    <property type="entry name" value="GPCR_Rhodpsn_7TM"/>
</dbReference>
<evidence type="ECO:0000256" key="18">
    <source>
        <dbReference type="RuleBase" id="RU000688"/>
    </source>
</evidence>
<feature type="compositionally biased region" description="Polar residues" evidence="19">
    <location>
        <begin position="680"/>
        <end position="691"/>
    </location>
</feature>
<feature type="region of interest" description="Disordered" evidence="19">
    <location>
        <begin position="658"/>
        <end position="691"/>
    </location>
</feature>
<dbReference type="FunFam" id="1.20.1070.10:FF:000098">
    <property type="entry name" value="Sphingosine 1-phosphate receptor 1"/>
    <property type="match status" value="1"/>
</dbReference>
<keyword evidence="4" id="KW-0145">Chemotaxis</keyword>
<sequence length="691" mass="78172">MMMRGRTIDAACRCAGLWDRKRKPNGLSEKLCDVVDKAEKRERQGTHKCSLWALQYARNRSKVYGHFECCNCGSNLQITLRRRDPPLGQSRNKFDSLLSRLQDVFFTPKFAQLRKEHERQRRFYCLLNTPLDLHHPLLTPLFFRSDPSICQAFINVLLLCSFLKADKRLRSNEVVSLETFILFFCAEKTLDNGVDLLKEGLDCVHKQKQDVFHFDKTFCVFHNVLSFLAMIFINKRREQELVVSEPTVSGNLGEAAVSEALSSQGKATQKAWISLTEPPPQQVKPRSASPSSVRLEKRHPRVPGDAERTMGSTSIPLVKALRSSVSDYVNYDIIVRHYNYTGKLNTSADKENGIKLTSVVFILICCFIILENIFVLLTIWKTKKFHRPMYYFIGNLALSDLLAGVAYTANLLLSGATTYKLTPAQWFLREGSMFVALSASVFSLLAIAIERYITMLKMKLHNGSNSFRSFLLISACWVISLILGGLPIMGWNCISTLSSCSTVLPLYHKHYILFCTTVFTLLLLSIVILYCRIYSLVRTRSRRLTFRKNISKASRSSEKSLALLKTVIIVLSVFIACWAPLFILLLLDVGCKVKTCDILFRAEYFLVLAVLNSGTNPIIYTLTNKEMRRAFIRIMSCCKCPSGDSTGKFKRPIIAGVEFSRSKSDNSSHPQKDDGDNPETIMSSGNVNSSS</sequence>
<evidence type="ECO:0000256" key="8">
    <source>
        <dbReference type="ARBA" id="ARBA00023040"/>
    </source>
</evidence>
<dbReference type="InterPro" id="IPR000987">
    <property type="entry name" value="EDG1"/>
</dbReference>
<evidence type="ECO:0000256" key="2">
    <source>
        <dbReference type="ARBA" id="ARBA00017480"/>
    </source>
</evidence>
<keyword evidence="10" id="KW-0564">Palmitate</keyword>
<keyword evidence="12 18" id="KW-0675">Receptor</keyword>
<feature type="region of interest" description="Disordered" evidence="19">
    <location>
        <begin position="274"/>
        <end position="308"/>
    </location>
</feature>
<dbReference type="AlphaFoldDB" id="A0A7J7E5J6"/>
<dbReference type="InterPro" id="IPR000276">
    <property type="entry name" value="GPCR_Rhodpsn"/>
</dbReference>
<feature type="transmembrane region" description="Helical" evidence="20">
    <location>
        <begin position="359"/>
        <end position="380"/>
    </location>
</feature>
<gene>
    <name evidence="22" type="ORF">HPG69_001045</name>
</gene>
<evidence type="ECO:0000256" key="14">
    <source>
        <dbReference type="ARBA" id="ARBA00023224"/>
    </source>
</evidence>
<evidence type="ECO:0000256" key="19">
    <source>
        <dbReference type="SAM" id="MobiDB-lite"/>
    </source>
</evidence>
<feature type="transmembrane region" description="Helical" evidence="20">
    <location>
        <begin position="604"/>
        <end position="623"/>
    </location>
</feature>
<evidence type="ECO:0000256" key="12">
    <source>
        <dbReference type="ARBA" id="ARBA00023170"/>
    </source>
</evidence>
<dbReference type="GO" id="GO:0006935">
    <property type="term" value="P:chemotaxis"/>
    <property type="evidence" value="ECO:0007669"/>
    <property type="project" value="UniProtKB-KW"/>
</dbReference>
<evidence type="ECO:0000256" key="20">
    <source>
        <dbReference type="SAM" id="Phobius"/>
    </source>
</evidence>
<evidence type="ECO:0000256" key="11">
    <source>
        <dbReference type="ARBA" id="ARBA00023157"/>
    </source>
</evidence>